<dbReference type="PANTHER" id="PTHR21666:SF270">
    <property type="entry name" value="MUREIN HYDROLASE ACTIVATOR ENVC"/>
    <property type="match status" value="1"/>
</dbReference>
<dbReference type="EMBL" id="GG663743">
    <property type="protein sequence ID" value="EEH54643.1"/>
    <property type="molecule type" value="Genomic_DNA"/>
</dbReference>
<dbReference type="RefSeq" id="XP_003060993.1">
    <property type="nucleotide sequence ID" value="XM_003060947.1"/>
</dbReference>
<dbReference type="Pfam" id="PF01551">
    <property type="entry name" value="Peptidase_M23"/>
    <property type="match status" value="1"/>
</dbReference>
<sequence>IASGFGMRWDRMHAGVDVAANEGTRIRAAARGRVYERTYDETGYGWLLKIDHGEGWSTRYAHCQKIEAQVGDVVRAGQCVATVGNTGRSFGPHLHFEVRRGGEAIDPL</sequence>
<dbReference type="GO" id="GO:0004222">
    <property type="term" value="F:metalloendopeptidase activity"/>
    <property type="evidence" value="ECO:0007669"/>
    <property type="project" value="TreeGrafter"/>
</dbReference>
<feature type="non-terminal residue" evidence="2">
    <location>
        <position position="108"/>
    </location>
</feature>
<feature type="domain" description="M23ase beta-sheet core" evidence="1">
    <location>
        <begin position="11"/>
        <end position="107"/>
    </location>
</feature>
<dbReference type="KEGG" id="mpp:MICPUCDRAFT_7834"/>
<dbReference type="OrthoDB" id="415618at2759"/>
<proteinExistence type="predicted"/>
<dbReference type="Gene3D" id="2.70.70.10">
    <property type="entry name" value="Glucose Permease (Domain IIA)"/>
    <property type="match status" value="1"/>
</dbReference>
<evidence type="ECO:0000313" key="2">
    <source>
        <dbReference type="EMBL" id="EEH54643.1"/>
    </source>
</evidence>
<dbReference type="AlphaFoldDB" id="C1MZQ3"/>
<dbReference type="InterPro" id="IPR050570">
    <property type="entry name" value="Cell_wall_metabolism_enzyme"/>
</dbReference>
<dbReference type="CDD" id="cd12797">
    <property type="entry name" value="M23_peptidase"/>
    <property type="match status" value="1"/>
</dbReference>
<organism evidence="3">
    <name type="scientific">Micromonas pusilla (strain CCMP1545)</name>
    <name type="common">Picoplanktonic green alga</name>
    <dbReference type="NCBI Taxonomy" id="564608"/>
    <lineage>
        <taxon>Eukaryota</taxon>
        <taxon>Viridiplantae</taxon>
        <taxon>Chlorophyta</taxon>
        <taxon>Mamiellophyceae</taxon>
        <taxon>Mamiellales</taxon>
        <taxon>Mamiellaceae</taxon>
        <taxon>Micromonas</taxon>
    </lineage>
</organism>
<dbReference type="InterPro" id="IPR011055">
    <property type="entry name" value="Dup_hybrid_motif"/>
</dbReference>
<feature type="non-terminal residue" evidence="2">
    <location>
        <position position="1"/>
    </location>
</feature>
<dbReference type="eggNOG" id="ENOG502S9HN">
    <property type="taxonomic scope" value="Eukaryota"/>
</dbReference>
<keyword evidence="3" id="KW-1185">Reference proteome</keyword>
<evidence type="ECO:0000259" key="1">
    <source>
        <dbReference type="Pfam" id="PF01551"/>
    </source>
</evidence>
<dbReference type="PANTHER" id="PTHR21666">
    <property type="entry name" value="PEPTIDASE-RELATED"/>
    <property type="match status" value="1"/>
</dbReference>
<protein>
    <submittedName>
        <fullName evidence="2">Predicted protein</fullName>
    </submittedName>
</protein>
<dbReference type="InterPro" id="IPR016047">
    <property type="entry name" value="M23ase_b-sheet_dom"/>
</dbReference>
<evidence type="ECO:0000313" key="3">
    <source>
        <dbReference type="Proteomes" id="UP000001876"/>
    </source>
</evidence>
<name>C1MZQ3_MICPC</name>
<dbReference type="Proteomes" id="UP000001876">
    <property type="component" value="Unassembled WGS sequence"/>
</dbReference>
<gene>
    <name evidence="2" type="ORF">MICPUCDRAFT_7834</name>
</gene>
<reference evidence="2 3" key="1">
    <citation type="journal article" date="2009" name="Science">
        <title>Green evolution and dynamic adaptations revealed by genomes of the marine picoeukaryotes Micromonas.</title>
        <authorList>
            <person name="Worden A.Z."/>
            <person name="Lee J.H."/>
            <person name="Mock T."/>
            <person name="Rouze P."/>
            <person name="Simmons M.P."/>
            <person name="Aerts A.L."/>
            <person name="Allen A.E."/>
            <person name="Cuvelier M.L."/>
            <person name="Derelle E."/>
            <person name="Everett M.V."/>
            <person name="Foulon E."/>
            <person name="Grimwood J."/>
            <person name="Gundlach H."/>
            <person name="Henrissat B."/>
            <person name="Napoli C."/>
            <person name="McDonald S.M."/>
            <person name="Parker M.S."/>
            <person name="Rombauts S."/>
            <person name="Salamov A."/>
            <person name="Von Dassow P."/>
            <person name="Badger J.H."/>
            <person name="Coutinho P.M."/>
            <person name="Demir E."/>
            <person name="Dubchak I."/>
            <person name="Gentemann C."/>
            <person name="Eikrem W."/>
            <person name="Gready J.E."/>
            <person name="John U."/>
            <person name="Lanier W."/>
            <person name="Lindquist E.A."/>
            <person name="Lucas S."/>
            <person name="Mayer K.F."/>
            <person name="Moreau H."/>
            <person name="Not F."/>
            <person name="Otillar R."/>
            <person name="Panaud O."/>
            <person name="Pangilinan J."/>
            <person name="Paulsen I."/>
            <person name="Piegu B."/>
            <person name="Poliakov A."/>
            <person name="Robbens S."/>
            <person name="Schmutz J."/>
            <person name="Toulza E."/>
            <person name="Wyss T."/>
            <person name="Zelensky A."/>
            <person name="Zhou K."/>
            <person name="Armbrust E.V."/>
            <person name="Bhattacharya D."/>
            <person name="Goodenough U.W."/>
            <person name="Van de Peer Y."/>
            <person name="Grigoriev I.V."/>
        </authorList>
    </citation>
    <scope>NUCLEOTIDE SEQUENCE [LARGE SCALE GENOMIC DNA]</scope>
    <source>
        <strain evidence="2 3">CCMP1545</strain>
    </source>
</reference>
<accession>C1MZQ3</accession>
<dbReference type="SUPFAM" id="SSF51261">
    <property type="entry name" value="Duplicated hybrid motif"/>
    <property type="match status" value="1"/>
</dbReference>
<dbReference type="GeneID" id="9686432"/>